<name>A0A484NIH1_9ASTE</name>
<dbReference type="AlphaFoldDB" id="A0A484NIH1"/>
<evidence type="ECO:0000313" key="1">
    <source>
        <dbReference type="EMBL" id="VFR01186.1"/>
    </source>
</evidence>
<organism evidence="1 2">
    <name type="scientific">Cuscuta campestris</name>
    <dbReference type="NCBI Taxonomy" id="132261"/>
    <lineage>
        <taxon>Eukaryota</taxon>
        <taxon>Viridiplantae</taxon>
        <taxon>Streptophyta</taxon>
        <taxon>Embryophyta</taxon>
        <taxon>Tracheophyta</taxon>
        <taxon>Spermatophyta</taxon>
        <taxon>Magnoliopsida</taxon>
        <taxon>eudicotyledons</taxon>
        <taxon>Gunneridae</taxon>
        <taxon>Pentapetalae</taxon>
        <taxon>asterids</taxon>
        <taxon>lamiids</taxon>
        <taxon>Solanales</taxon>
        <taxon>Convolvulaceae</taxon>
        <taxon>Cuscuteae</taxon>
        <taxon>Cuscuta</taxon>
        <taxon>Cuscuta subgen. Grammica</taxon>
        <taxon>Cuscuta sect. Cleistogrammica</taxon>
    </lineage>
</organism>
<proteinExistence type="predicted"/>
<dbReference type="EMBL" id="OOIL02006734">
    <property type="protein sequence ID" value="VFR01186.1"/>
    <property type="molecule type" value="Genomic_DNA"/>
</dbReference>
<dbReference type="Proteomes" id="UP000595140">
    <property type="component" value="Unassembled WGS sequence"/>
</dbReference>
<feature type="non-terminal residue" evidence="1">
    <location>
        <position position="34"/>
    </location>
</feature>
<sequence>MAVPVTSLTYTVLCSAEAEYMTVHISRIGAGRQK</sequence>
<evidence type="ECO:0000313" key="2">
    <source>
        <dbReference type="Proteomes" id="UP000595140"/>
    </source>
</evidence>
<protein>
    <submittedName>
        <fullName evidence="1">Uncharacterized protein</fullName>
    </submittedName>
</protein>
<gene>
    <name evidence="1" type="ORF">CCAM_LOCUS42961</name>
</gene>
<accession>A0A484NIH1</accession>
<keyword evidence="2" id="KW-1185">Reference proteome</keyword>
<reference evidence="1 2" key="1">
    <citation type="submission" date="2018-04" db="EMBL/GenBank/DDBJ databases">
        <authorList>
            <person name="Vogel A."/>
        </authorList>
    </citation>
    <scope>NUCLEOTIDE SEQUENCE [LARGE SCALE GENOMIC DNA]</scope>
</reference>